<dbReference type="Gene3D" id="2.60.120.10">
    <property type="entry name" value="Jelly Rolls"/>
    <property type="match status" value="1"/>
</dbReference>
<reference evidence="5 6" key="1">
    <citation type="submission" date="2016-10" db="EMBL/GenBank/DDBJ databases">
        <authorList>
            <person name="de Groot N.N."/>
        </authorList>
    </citation>
    <scope>NUCLEOTIDE SEQUENCE [LARGE SCALE GENOMIC DNA]</scope>
    <source>
        <strain evidence="5 6">AR40</strain>
    </source>
</reference>
<dbReference type="Proteomes" id="UP000182584">
    <property type="component" value="Unassembled WGS sequence"/>
</dbReference>
<sequence>MVKEEIKDNLFQYEIEGLKISESYVHAASSMKTRHYHETIELFVLTEGERYYFVDRFVYHMKKHMALLIPPGQIHKTSAVSGKPEHGRFLLQYSKEVFGTMIQNCLGISYEEFCLKYSGMISLSDIGYRRLQDKFLELKEEASKSPDDPDYSSSIIKCLSFELLLIFSREVDKEKAALGIDTTKDSYLVKSGIYNTIQKVTEYINNNYHSDISLDSLADRFYISRAGLTRSFKNITGITIVQYLTTVRVRRACNLLKNSSDSITDIAQECGFGNVTYFEKVFRRIHGMTPRQYRNIPE</sequence>
<dbReference type="GO" id="GO:0003700">
    <property type="term" value="F:DNA-binding transcription factor activity"/>
    <property type="evidence" value="ECO:0007669"/>
    <property type="project" value="InterPro"/>
</dbReference>
<dbReference type="PANTHER" id="PTHR43280">
    <property type="entry name" value="ARAC-FAMILY TRANSCRIPTIONAL REGULATOR"/>
    <property type="match status" value="1"/>
</dbReference>
<evidence type="ECO:0000313" key="6">
    <source>
        <dbReference type="Proteomes" id="UP000182584"/>
    </source>
</evidence>
<evidence type="ECO:0000313" key="5">
    <source>
        <dbReference type="EMBL" id="SER84124.1"/>
    </source>
</evidence>
<dbReference type="InterPro" id="IPR003313">
    <property type="entry name" value="AraC-bd"/>
</dbReference>
<evidence type="ECO:0000256" key="2">
    <source>
        <dbReference type="ARBA" id="ARBA00023125"/>
    </source>
</evidence>
<evidence type="ECO:0000256" key="1">
    <source>
        <dbReference type="ARBA" id="ARBA00023015"/>
    </source>
</evidence>
<dbReference type="Gene3D" id="1.10.10.60">
    <property type="entry name" value="Homeodomain-like"/>
    <property type="match status" value="2"/>
</dbReference>
<gene>
    <name evidence="5" type="ORF">SAMN04487884_11236</name>
</gene>
<protein>
    <submittedName>
        <fullName evidence="5">AraC-type DNA-binding protein</fullName>
    </submittedName>
</protein>
<keyword evidence="3" id="KW-0804">Transcription</keyword>
<evidence type="ECO:0000259" key="4">
    <source>
        <dbReference type="PROSITE" id="PS01124"/>
    </source>
</evidence>
<dbReference type="OrthoDB" id="9813413at2"/>
<dbReference type="InterPro" id="IPR018062">
    <property type="entry name" value="HTH_AraC-typ_CS"/>
</dbReference>
<dbReference type="PRINTS" id="PR00032">
    <property type="entry name" value="HTHARAC"/>
</dbReference>
<organism evidence="5 6">
    <name type="scientific">Butyrivibrio fibrisolvens</name>
    <dbReference type="NCBI Taxonomy" id="831"/>
    <lineage>
        <taxon>Bacteria</taxon>
        <taxon>Bacillati</taxon>
        <taxon>Bacillota</taxon>
        <taxon>Clostridia</taxon>
        <taxon>Lachnospirales</taxon>
        <taxon>Lachnospiraceae</taxon>
        <taxon>Butyrivibrio</taxon>
    </lineage>
</organism>
<dbReference type="SMART" id="SM00342">
    <property type="entry name" value="HTH_ARAC"/>
    <property type="match status" value="1"/>
</dbReference>
<dbReference type="InterPro" id="IPR014710">
    <property type="entry name" value="RmlC-like_jellyroll"/>
</dbReference>
<proteinExistence type="predicted"/>
<dbReference type="GO" id="GO:0043565">
    <property type="term" value="F:sequence-specific DNA binding"/>
    <property type="evidence" value="ECO:0007669"/>
    <property type="project" value="InterPro"/>
</dbReference>
<dbReference type="PANTHER" id="PTHR43280:SF28">
    <property type="entry name" value="HTH-TYPE TRANSCRIPTIONAL ACTIVATOR RHAS"/>
    <property type="match status" value="1"/>
</dbReference>
<dbReference type="AlphaFoldDB" id="A0A1H9SGN6"/>
<dbReference type="RefSeq" id="WP_074756148.1">
    <property type="nucleotide sequence ID" value="NZ_FOGJ01000012.1"/>
</dbReference>
<keyword evidence="2 5" id="KW-0238">DNA-binding</keyword>
<dbReference type="InterPro" id="IPR009057">
    <property type="entry name" value="Homeodomain-like_sf"/>
</dbReference>
<dbReference type="Pfam" id="PF02311">
    <property type="entry name" value="AraC_binding"/>
    <property type="match status" value="1"/>
</dbReference>
<dbReference type="InterPro" id="IPR018060">
    <property type="entry name" value="HTH_AraC"/>
</dbReference>
<dbReference type="eggNOG" id="COG2169">
    <property type="taxonomic scope" value="Bacteria"/>
</dbReference>
<dbReference type="SUPFAM" id="SSF46689">
    <property type="entry name" value="Homeodomain-like"/>
    <property type="match status" value="2"/>
</dbReference>
<feature type="domain" description="HTH araC/xylS-type" evidence="4">
    <location>
        <begin position="198"/>
        <end position="296"/>
    </location>
</feature>
<dbReference type="PROSITE" id="PS01124">
    <property type="entry name" value="HTH_ARAC_FAMILY_2"/>
    <property type="match status" value="1"/>
</dbReference>
<dbReference type="InterPro" id="IPR020449">
    <property type="entry name" value="Tscrpt_reg_AraC-type_HTH"/>
</dbReference>
<dbReference type="CDD" id="cd02208">
    <property type="entry name" value="cupin_RmlC-like"/>
    <property type="match status" value="1"/>
</dbReference>
<dbReference type="EMBL" id="FOGJ01000012">
    <property type="protein sequence ID" value="SER84124.1"/>
    <property type="molecule type" value="Genomic_DNA"/>
</dbReference>
<evidence type="ECO:0000256" key="3">
    <source>
        <dbReference type="ARBA" id="ARBA00023163"/>
    </source>
</evidence>
<dbReference type="Pfam" id="PF12833">
    <property type="entry name" value="HTH_18"/>
    <property type="match status" value="1"/>
</dbReference>
<dbReference type="InterPro" id="IPR037923">
    <property type="entry name" value="HTH-like"/>
</dbReference>
<name>A0A1H9SGN6_BUTFI</name>
<keyword evidence="1" id="KW-0805">Transcription regulation</keyword>
<dbReference type="PROSITE" id="PS00041">
    <property type="entry name" value="HTH_ARAC_FAMILY_1"/>
    <property type="match status" value="1"/>
</dbReference>
<dbReference type="SUPFAM" id="SSF51215">
    <property type="entry name" value="Regulatory protein AraC"/>
    <property type="match status" value="1"/>
</dbReference>
<accession>A0A1H9SGN6</accession>